<protein>
    <recommendedName>
        <fullName evidence="7 14">Ribonuclease HII</fullName>
        <shortName evidence="14">RNase HII</shortName>
        <ecNumber evidence="6 14">3.1.26.4</ecNumber>
    </recommendedName>
</protein>
<dbReference type="EC" id="3.1.26.4" evidence="6 14"/>
<organism evidence="18 19">
    <name type="scientific">Sphingoaurantiacus capsulatus</name>
    <dbReference type="NCBI Taxonomy" id="1771310"/>
    <lineage>
        <taxon>Bacteria</taxon>
        <taxon>Pseudomonadati</taxon>
        <taxon>Pseudomonadota</taxon>
        <taxon>Alphaproteobacteria</taxon>
        <taxon>Sphingomonadales</taxon>
        <taxon>Sphingosinicellaceae</taxon>
        <taxon>Sphingoaurantiacus</taxon>
    </lineage>
</organism>
<evidence type="ECO:0000256" key="2">
    <source>
        <dbReference type="ARBA" id="ARBA00001946"/>
    </source>
</evidence>
<reference evidence="19" key="1">
    <citation type="journal article" date="2019" name="Int. J. Syst. Evol. Microbiol.">
        <title>The Global Catalogue of Microorganisms (GCM) 10K type strain sequencing project: providing services to taxonomists for standard genome sequencing and annotation.</title>
        <authorList>
            <consortium name="The Broad Institute Genomics Platform"/>
            <consortium name="The Broad Institute Genome Sequencing Center for Infectious Disease"/>
            <person name="Wu L."/>
            <person name="Ma J."/>
        </authorList>
    </citation>
    <scope>NUCLEOTIDE SEQUENCE [LARGE SCALE GENOMIC DNA]</scope>
    <source>
        <strain evidence="19">KCTC 42644</strain>
    </source>
</reference>
<dbReference type="Gene3D" id="3.30.420.10">
    <property type="entry name" value="Ribonuclease H-like superfamily/Ribonuclease H"/>
    <property type="match status" value="1"/>
</dbReference>
<keyword evidence="11 14" id="KW-0255">Endonuclease</keyword>
<comment type="subcellular location">
    <subcellularLocation>
        <location evidence="4 14">Cytoplasm</location>
    </subcellularLocation>
</comment>
<keyword evidence="19" id="KW-1185">Reference proteome</keyword>
<keyword evidence="9 14" id="KW-0540">Nuclease</keyword>
<dbReference type="PROSITE" id="PS51975">
    <property type="entry name" value="RNASE_H_2"/>
    <property type="match status" value="1"/>
</dbReference>
<dbReference type="InterPro" id="IPR012337">
    <property type="entry name" value="RNaseH-like_sf"/>
</dbReference>
<evidence type="ECO:0000313" key="19">
    <source>
        <dbReference type="Proteomes" id="UP001595615"/>
    </source>
</evidence>
<dbReference type="Proteomes" id="UP001595615">
    <property type="component" value="Unassembled WGS sequence"/>
</dbReference>
<keyword evidence="13 14" id="KW-0464">Manganese</keyword>
<keyword evidence="8 14" id="KW-0963">Cytoplasm</keyword>
<dbReference type="InterPro" id="IPR001352">
    <property type="entry name" value="RNase_HII/HIII"/>
</dbReference>
<comment type="function">
    <text evidence="3 14 16">Endonuclease that specifically degrades the RNA of RNA-DNA hybrids.</text>
</comment>
<comment type="cofactor">
    <cofactor evidence="14 15">
        <name>Mn(2+)</name>
        <dbReference type="ChEBI" id="CHEBI:29035"/>
    </cofactor>
    <cofactor evidence="14 15">
        <name>Mg(2+)</name>
        <dbReference type="ChEBI" id="CHEBI:18420"/>
    </cofactor>
    <text evidence="14 15">Manganese or magnesium. Binds 1 divalent metal ion per monomer in the absence of substrate. May bind a second metal ion after substrate binding.</text>
</comment>
<dbReference type="InterPro" id="IPR022898">
    <property type="entry name" value="RNase_HII"/>
</dbReference>
<dbReference type="PANTHER" id="PTHR10954:SF18">
    <property type="entry name" value="RIBONUCLEASE HII"/>
    <property type="match status" value="1"/>
</dbReference>
<feature type="binding site" evidence="14 15">
    <location>
        <position position="112"/>
    </location>
    <ligand>
        <name>a divalent metal cation</name>
        <dbReference type="ChEBI" id="CHEBI:60240"/>
    </ligand>
</feature>
<feature type="domain" description="RNase H type-2" evidence="17">
    <location>
        <begin position="15"/>
        <end position="200"/>
    </location>
</feature>
<dbReference type="CDD" id="cd07182">
    <property type="entry name" value="RNase_HII_bacteria_HII_like"/>
    <property type="match status" value="1"/>
</dbReference>
<evidence type="ECO:0000256" key="14">
    <source>
        <dbReference type="HAMAP-Rule" id="MF_00052"/>
    </source>
</evidence>
<evidence type="ECO:0000259" key="17">
    <source>
        <dbReference type="PROSITE" id="PS51975"/>
    </source>
</evidence>
<comment type="cofactor">
    <cofactor evidence="2">
        <name>Mg(2+)</name>
        <dbReference type="ChEBI" id="CHEBI:18420"/>
    </cofactor>
</comment>
<sequence>MKIVATFDRERAHGGIVAGVDEAGRGPLAGPVVAAAVILDGACIPGGIGDSKVLTAKKREQLYGALFSCAEIGVGQASVEEIDTINILRASHLAMERAVAALPRAPEMVLVDGNMAPKWAWRCQTLVGGDALCLSIAAASIIAKVFRDRLMLELHAAHPEYAWGSNMGYGTLVHRTALARFGPTPHHRKSFAPVAQFTSA</sequence>
<dbReference type="Pfam" id="PF01351">
    <property type="entry name" value="RNase_HII"/>
    <property type="match status" value="1"/>
</dbReference>
<comment type="similarity">
    <text evidence="5 14 16">Belongs to the RNase HII family.</text>
</comment>
<dbReference type="NCBIfam" id="NF000595">
    <property type="entry name" value="PRK00015.1-3"/>
    <property type="match status" value="1"/>
</dbReference>
<evidence type="ECO:0000256" key="12">
    <source>
        <dbReference type="ARBA" id="ARBA00022801"/>
    </source>
</evidence>
<evidence type="ECO:0000256" key="7">
    <source>
        <dbReference type="ARBA" id="ARBA00019179"/>
    </source>
</evidence>
<evidence type="ECO:0000256" key="10">
    <source>
        <dbReference type="ARBA" id="ARBA00022723"/>
    </source>
</evidence>
<evidence type="ECO:0000256" key="1">
    <source>
        <dbReference type="ARBA" id="ARBA00000077"/>
    </source>
</evidence>
<feature type="binding site" evidence="14 15">
    <location>
        <position position="22"/>
    </location>
    <ligand>
        <name>a divalent metal cation</name>
        <dbReference type="ChEBI" id="CHEBI:60240"/>
    </ligand>
</feature>
<evidence type="ECO:0000256" key="11">
    <source>
        <dbReference type="ARBA" id="ARBA00022759"/>
    </source>
</evidence>
<comment type="catalytic activity">
    <reaction evidence="1 14 15 16">
        <text>Endonucleolytic cleavage to 5'-phosphomonoester.</text>
        <dbReference type="EC" id="3.1.26.4"/>
    </reaction>
</comment>
<evidence type="ECO:0000256" key="13">
    <source>
        <dbReference type="ARBA" id="ARBA00023211"/>
    </source>
</evidence>
<evidence type="ECO:0000256" key="16">
    <source>
        <dbReference type="RuleBase" id="RU003515"/>
    </source>
</evidence>
<evidence type="ECO:0000313" key="18">
    <source>
        <dbReference type="EMBL" id="MFC3713383.1"/>
    </source>
</evidence>
<accession>A0ABV7XDP2</accession>
<dbReference type="EMBL" id="JBHRXV010000011">
    <property type="protein sequence ID" value="MFC3713383.1"/>
    <property type="molecule type" value="Genomic_DNA"/>
</dbReference>
<name>A0ABV7XDP2_9SPHN</name>
<evidence type="ECO:0000256" key="4">
    <source>
        <dbReference type="ARBA" id="ARBA00004496"/>
    </source>
</evidence>
<evidence type="ECO:0000256" key="3">
    <source>
        <dbReference type="ARBA" id="ARBA00004065"/>
    </source>
</evidence>
<dbReference type="HAMAP" id="MF_00052_B">
    <property type="entry name" value="RNase_HII_B"/>
    <property type="match status" value="1"/>
</dbReference>
<dbReference type="RefSeq" id="WP_380861827.1">
    <property type="nucleotide sequence ID" value="NZ_JBHRXV010000011.1"/>
</dbReference>
<evidence type="ECO:0000256" key="6">
    <source>
        <dbReference type="ARBA" id="ARBA00012180"/>
    </source>
</evidence>
<evidence type="ECO:0000256" key="15">
    <source>
        <dbReference type="PROSITE-ProRule" id="PRU01319"/>
    </source>
</evidence>
<evidence type="ECO:0000256" key="8">
    <source>
        <dbReference type="ARBA" id="ARBA00022490"/>
    </source>
</evidence>
<keyword evidence="10 14" id="KW-0479">Metal-binding</keyword>
<evidence type="ECO:0000256" key="9">
    <source>
        <dbReference type="ARBA" id="ARBA00022722"/>
    </source>
</evidence>
<gene>
    <name evidence="14" type="primary">rnhB</name>
    <name evidence="18" type="ORF">ACFOMD_12425</name>
</gene>
<comment type="caution">
    <text evidence="18">The sequence shown here is derived from an EMBL/GenBank/DDBJ whole genome shotgun (WGS) entry which is preliminary data.</text>
</comment>
<dbReference type="PANTHER" id="PTHR10954">
    <property type="entry name" value="RIBONUCLEASE H2 SUBUNIT A"/>
    <property type="match status" value="1"/>
</dbReference>
<proteinExistence type="inferred from homology"/>
<dbReference type="GO" id="GO:0004523">
    <property type="term" value="F:RNA-DNA hybrid ribonuclease activity"/>
    <property type="evidence" value="ECO:0007669"/>
    <property type="project" value="UniProtKB-EC"/>
</dbReference>
<dbReference type="InterPro" id="IPR024567">
    <property type="entry name" value="RNase_HII/HIII_dom"/>
</dbReference>
<feature type="binding site" evidence="14 15">
    <location>
        <position position="21"/>
    </location>
    <ligand>
        <name>a divalent metal cation</name>
        <dbReference type="ChEBI" id="CHEBI:60240"/>
    </ligand>
</feature>
<dbReference type="InterPro" id="IPR036397">
    <property type="entry name" value="RNaseH_sf"/>
</dbReference>
<dbReference type="SUPFAM" id="SSF53098">
    <property type="entry name" value="Ribonuclease H-like"/>
    <property type="match status" value="1"/>
</dbReference>
<evidence type="ECO:0000256" key="5">
    <source>
        <dbReference type="ARBA" id="ARBA00007383"/>
    </source>
</evidence>
<keyword evidence="12 14" id="KW-0378">Hydrolase</keyword>